<gene>
    <name evidence="2" type="ORF">UFOVP175_43</name>
</gene>
<feature type="region of interest" description="Disordered" evidence="1">
    <location>
        <begin position="1"/>
        <end position="27"/>
    </location>
</feature>
<accession>A0A6J7WFD4</accession>
<proteinExistence type="predicted"/>
<organism evidence="2">
    <name type="scientific">uncultured Caudovirales phage</name>
    <dbReference type="NCBI Taxonomy" id="2100421"/>
    <lineage>
        <taxon>Viruses</taxon>
        <taxon>Duplodnaviria</taxon>
        <taxon>Heunggongvirae</taxon>
        <taxon>Uroviricota</taxon>
        <taxon>Caudoviricetes</taxon>
        <taxon>Peduoviridae</taxon>
        <taxon>Maltschvirus</taxon>
        <taxon>Maltschvirus maltsch</taxon>
    </lineage>
</organism>
<reference evidence="2" key="1">
    <citation type="submission" date="2020-05" db="EMBL/GenBank/DDBJ databases">
        <authorList>
            <person name="Chiriac C."/>
            <person name="Salcher M."/>
            <person name="Ghai R."/>
            <person name="Kavagutti S V."/>
        </authorList>
    </citation>
    <scope>NUCLEOTIDE SEQUENCE</scope>
</reference>
<dbReference type="EMBL" id="LR798221">
    <property type="protein sequence ID" value="CAB5195076.1"/>
    <property type="molecule type" value="Genomic_DNA"/>
</dbReference>
<protein>
    <submittedName>
        <fullName evidence="2">Uncharacterized protein</fullName>
    </submittedName>
</protein>
<sequence length="82" mass="9214">MINYKGNKFSGYNKPKATPGESKKSAVLAKEGDKVKLVRFGDPDMSIKKHLPEHKKSFMARHGCDNPGSKLSAKYWSCKAWK</sequence>
<evidence type="ECO:0000256" key="1">
    <source>
        <dbReference type="SAM" id="MobiDB-lite"/>
    </source>
</evidence>
<evidence type="ECO:0000313" key="2">
    <source>
        <dbReference type="EMBL" id="CAB5195076.1"/>
    </source>
</evidence>
<name>A0A6J7WFD4_9CAUD</name>